<sequence>MFIKKLIKHKDELCNYKYSVEHALNMYANSFITLPADILYEKEKISEYKNTTDNCHIYIIGYLPIIHLENATKIGNDLKLSFSVCNKKEEIYLSSIPSNLSFICENDNYYLEDLDKNRFWWNDIELTRLLHQELGCVQFNVKYVGQAYGRNGSRSALDRLIKHETLQKIAIKGVPEGYKLSLLLLEVKPNTSIITAFTPNAQVKDTESVRIKAGLDKLFNTSEAERISLYEAALIRYFSPEYNKEFKDSFPSTNLKILQDCYNKDISAVIAEINIDELPFMLFSDSVEPKRYHISTHHLHKDNDRKVFFGI</sequence>
<dbReference type="AlphaFoldDB" id="A0A7D5W6H7"/>
<dbReference type="RefSeq" id="WP_063073809.1">
    <property type="nucleotide sequence ID" value="NZ_CP137224.1"/>
</dbReference>
<reference evidence="1" key="1">
    <citation type="submission" date="2020-07" db="EMBL/GenBank/DDBJ databases">
        <title>Hypervirulent multi-drug resistant Proteus mirabilis strain with mosaic plasmid.</title>
        <authorList>
            <person name="Shelenkov A."/>
            <person name="Mikhaylova Y.V."/>
            <person name="Yanushevich Y.G."/>
            <person name="Petrova L."/>
            <person name="Fomina V."/>
            <person name="Zamyatin M."/>
            <person name="Shagin D."/>
        </authorList>
    </citation>
    <scope>NUCLEOTIDE SEQUENCE</scope>
    <source>
        <strain evidence="1">CriePir89</strain>
    </source>
</reference>
<gene>
    <name evidence="1" type="ORF">HZ283_11365</name>
</gene>
<protein>
    <submittedName>
        <fullName evidence="1">Uncharacterized protein</fullName>
    </submittedName>
</protein>
<name>A0A7D5W6H7_PROMI</name>
<organism evidence="1">
    <name type="scientific">Proteus mirabilis</name>
    <dbReference type="NCBI Taxonomy" id="584"/>
    <lineage>
        <taxon>Bacteria</taxon>
        <taxon>Pseudomonadati</taxon>
        <taxon>Pseudomonadota</taxon>
        <taxon>Gammaproteobacteria</taxon>
        <taxon>Enterobacterales</taxon>
        <taxon>Morganellaceae</taxon>
        <taxon>Proteus</taxon>
    </lineage>
</organism>
<dbReference type="EMBL" id="CP059056">
    <property type="protein sequence ID" value="QLJ21265.1"/>
    <property type="molecule type" value="Genomic_DNA"/>
</dbReference>
<evidence type="ECO:0000313" key="1">
    <source>
        <dbReference type="EMBL" id="QLJ21265.1"/>
    </source>
</evidence>
<proteinExistence type="predicted"/>
<accession>A0A7D5W6H7</accession>